<evidence type="ECO:0000313" key="3">
    <source>
        <dbReference type="Proteomes" id="UP001180020"/>
    </source>
</evidence>
<accession>A0AAV9E496</accession>
<evidence type="ECO:0000313" key="2">
    <source>
        <dbReference type="EMBL" id="KAK1308277.1"/>
    </source>
</evidence>
<name>A0AAV9E496_ACOCL</name>
<dbReference type="EMBL" id="JAUJYO010000009">
    <property type="protein sequence ID" value="KAK1308277.1"/>
    <property type="molecule type" value="Genomic_DNA"/>
</dbReference>
<evidence type="ECO:0000256" key="1">
    <source>
        <dbReference type="SAM" id="MobiDB-lite"/>
    </source>
</evidence>
<dbReference type="AlphaFoldDB" id="A0AAV9E496"/>
<protein>
    <submittedName>
        <fullName evidence="2">Uncharacterized protein</fullName>
    </submittedName>
</protein>
<reference evidence="2" key="2">
    <citation type="submission" date="2023-06" db="EMBL/GenBank/DDBJ databases">
        <authorList>
            <person name="Ma L."/>
            <person name="Liu K.-W."/>
            <person name="Li Z."/>
            <person name="Hsiao Y.-Y."/>
            <person name="Qi Y."/>
            <person name="Fu T."/>
            <person name="Tang G."/>
            <person name="Zhang D."/>
            <person name="Sun W.-H."/>
            <person name="Liu D.-K."/>
            <person name="Li Y."/>
            <person name="Chen G.-Z."/>
            <person name="Liu X.-D."/>
            <person name="Liao X.-Y."/>
            <person name="Jiang Y.-T."/>
            <person name="Yu X."/>
            <person name="Hao Y."/>
            <person name="Huang J."/>
            <person name="Zhao X.-W."/>
            <person name="Ke S."/>
            <person name="Chen Y.-Y."/>
            <person name="Wu W.-L."/>
            <person name="Hsu J.-L."/>
            <person name="Lin Y.-F."/>
            <person name="Huang M.-D."/>
            <person name="Li C.-Y."/>
            <person name="Huang L."/>
            <person name="Wang Z.-W."/>
            <person name="Zhao X."/>
            <person name="Zhong W.-Y."/>
            <person name="Peng D.-H."/>
            <person name="Ahmad S."/>
            <person name="Lan S."/>
            <person name="Zhang J.-S."/>
            <person name="Tsai W.-C."/>
            <person name="Van De Peer Y."/>
            <person name="Liu Z.-J."/>
        </authorList>
    </citation>
    <scope>NUCLEOTIDE SEQUENCE</scope>
    <source>
        <strain evidence="2">CP</strain>
        <tissue evidence="2">Leaves</tissue>
    </source>
</reference>
<gene>
    <name evidence="2" type="ORF">QJS10_CPA09g01436</name>
</gene>
<keyword evidence="3" id="KW-1185">Reference proteome</keyword>
<feature type="region of interest" description="Disordered" evidence="1">
    <location>
        <begin position="1"/>
        <end position="30"/>
    </location>
</feature>
<comment type="caution">
    <text evidence="2">The sequence shown here is derived from an EMBL/GenBank/DDBJ whole genome shotgun (WGS) entry which is preliminary data.</text>
</comment>
<reference evidence="2" key="1">
    <citation type="journal article" date="2023" name="Nat. Commun.">
        <title>Diploid and tetraploid genomes of Acorus and the evolution of monocots.</title>
        <authorList>
            <person name="Ma L."/>
            <person name="Liu K.W."/>
            <person name="Li Z."/>
            <person name="Hsiao Y.Y."/>
            <person name="Qi Y."/>
            <person name="Fu T."/>
            <person name="Tang G.D."/>
            <person name="Zhang D."/>
            <person name="Sun W.H."/>
            <person name="Liu D.K."/>
            <person name="Li Y."/>
            <person name="Chen G.Z."/>
            <person name="Liu X.D."/>
            <person name="Liao X.Y."/>
            <person name="Jiang Y.T."/>
            <person name="Yu X."/>
            <person name="Hao Y."/>
            <person name="Huang J."/>
            <person name="Zhao X.W."/>
            <person name="Ke S."/>
            <person name="Chen Y.Y."/>
            <person name="Wu W.L."/>
            <person name="Hsu J.L."/>
            <person name="Lin Y.F."/>
            <person name="Huang M.D."/>
            <person name="Li C.Y."/>
            <person name="Huang L."/>
            <person name="Wang Z.W."/>
            <person name="Zhao X."/>
            <person name="Zhong W.Y."/>
            <person name="Peng D.H."/>
            <person name="Ahmad S."/>
            <person name="Lan S."/>
            <person name="Zhang J.S."/>
            <person name="Tsai W.C."/>
            <person name="Van de Peer Y."/>
            <person name="Liu Z.J."/>
        </authorList>
    </citation>
    <scope>NUCLEOTIDE SEQUENCE</scope>
    <source>
        <strain evidence="2">CP</strain>
    </source>
</reference>
<organism evidence="2 3">
    <name type="scientific">Acorus calamus</name>
    <name type="common">Sweet flag</name>
    <dbReference type="NCBI Taxonomy" id="4465"/>
    <lineage>
        <taxon>Eukaryota</taxon>
        <taxon>Viridiplantae</taxon>
        <taxon>Streptophyta</taxon>
        <taxon>Embryophyta</taxon>
        <taxon>Tracheophyta</taxon>
        <taxon>Spermatophyta</taxon>
        <taxon>Magnoliopsida</taxon>
        <taxon>Liliopsida</taxon>
        <taxon>Acoraceae</taxon>
        <taxon>Acorus</taxon>
    </lineage>
</organism>
<dbReference type="Proteomes" id="UP001180020">
    <property type="component" value="Unassembled WGS sequence"/>
</dbReference>
<proteinExistence type="predicted"/>
<sequence length="77" mass="7928">MLRGGGGGSVRETEGRLGFGEGEHSGLGVHFQNEGERIARMELVGREALVGLGGALHAAEDLGLATATVREMAVLGR</sequence>